<organism evidence="1 2">
    <name type="scientific">Bacillus infantis NRRL B-14911</name>
    <dbReference type="NCBI Taxonomy" id="1367477"/>
    <lineage>
        <taxon>Bacteria</taxon>
        <taxon>Bacillati</taxon>
        <taxon>Bacillota</taxon>
        <taxon>Bacilli</taxon>
        <taxon>Bacillales</taxon>
        <taxon>Bacillaceae</taxon>
        <taxon>Bacillus</taxon>
    </lineage>
</organism>
<dbReference type="KEGG" id="bif:N288_24255"/>
<dbReference type="HOGENOM" id="CLU_3265749_0_0_9"/>
<evidence type="ECO:0000313" key="1">
    <source>
        <dbReference type="EMBL" id="AGX06686.1"/>
    </source>
</evidence>
<dbReference type="Proteomes" id="UP000017805">
    <property type="component" value="Chromosome"/>
</dbReference>
<protein>
    <submittedName>
        <fullName evidence="1">Uncharacterized protein</fullName>
    </submittedName>
</protein>
<dbReference type="AlphaFoldDB" id="U5LJ41"/>
<evidence type="ECO:0000313" key="2">
    <source>
        <dbReference type="Proteomes" id="UP000017805"/>
    </source>
</evidence>
<name>U5LJ41_9BACI</name>
<keyword evidence="2" id="KW-1185">Reference proteome</keyword>
<dbReference type="STRING" id="1367477.N288_24255"/>
<gene>
    <name evidence="1" type="ORF">N288_24255</name>
</gene>
<accession>U5LJ41</accession>
<proteinExistence type="predicted"/>
<dbReference type="EMBL" id="CP006643">
    <property type="protein sequence ID" value="AGX06686.1"/>
    <property type="molecule type" value="Genomic_DNA"/>
</dbReference>
<reference evidence="1 2" key="1">
    <citation type="submission" date="2013-07" db="EMBL/GenBank/DDBJ databases">
        <title>Complete genome sequence of Bacillus infantis NRRL B-14911 that has potential to induce cardiac disease by antigenic mimicry.</title>
        <authorList>
            <person name="Massilamany C."/>
            <person name="Smith T.P.L."/>
            <person name="Loy J.D."/>
            <person name="Barletta R."/>
            <person name="Reddy J."/>
        </authorList>
    </citation>
    <scope>NUCLEOTIDE SEQUENCE [LARGE SCALE GENOMIC DNA]</scope>
    <source>
        <strain evidence="1 2">NRRL B-14911</strain>
    </source>
</reference>
<dbReference type="PATRIC" id="fig|1367477.3.peg.4844"/>
<sequence>MSLKKVHPPPAIFCTWAFTHHDVPAYSKEAGPFSNQLKKDV</sequence>